<feature type="compositionally biased region" description="Low complexity" evidence="2">
    <location>
        <begin position="1313"/>
        <end position="1323"/>
    </location>
</feature>
<dbReference type="InterPro" id="IPR036570">
    <property type="entry name" value="HORMA_dom_sf"/>
</dbReference>
<evidence type="ECO:0000256" key="1">
    <source>
        <dbReference type="SAM" id="Coils"/>
    </source>
</evidence>
<evidence type="ECO:0000313" key="5">
    <source>
        <dbReference type="Proteomes" id="UP000193920"/>
    </source>
</evidence>
<name>A0A1Y2F508_9FUNG</name>
<reference evidence="4 5" key="1">
    <citation type="submission" date="2016-08" db="EMBL/GenBank/DDBJ databases">
        <title>A Parts List for Fungal Cellulosomes Revealed by Comparative Genomics.</title>
        <authorList>
            <consortium name="DOE Joint Genome Institute"/>
            <person name="Haitjema C.H."/>
            <person name="Gilmore S.P."/>
            <person name="Henske J.K."/>
            <person name="Solomon K.V."/>
            <person name="De Groot R."/>
            <person name="Kuo A."/>
            <person name="Mondo S.J."/>
            <person name="Salamov A.A."/>
            <person name="Labutti K."/>
            <person name="Zhao Z."/>
            <person name="Chiniquy J."/>
            <person name="Barry K."/>
            <person name="Brewer H.M."/>
            <person name="Purvine S.O."/>
            <person name="Wright A.T."/>
            <person name="Boxma B."/>
            <person name="Van Alen T."/>
            <person name="Hackstein J.H."/>
            <person name="Baker S.E."/>
            <person name="Grigoriev I.V."/>
            <person name="O'Malley M.A."/>
        </authorList>
    </citation>
    <scope>NUCLEOTIDE SEQUENCE [LARGE SCALE GENOMIC DNA]</scope>
    <source>
        <strain evidence="4 5">G1</strain>
    </source>
</reference>
<feature type="region of interest" description="Disordered" evidence="2">
    <location>
        <begin position="1297"/>
        <end position="1323"/>
    </location>
</feature>
<feature type="region of interest" description="Disordered" evidence="2">
    <location>
        <begin position="364"/>
        <end position="398"/>
    </location>
</feature>
<feature type="compositionally biased region" description="Polar residues" evidence="2">
    <location>
        <begin position="547"/>
        <end position="560"/>
    </location>
</feature>
<keyword evidence="5" id="KW-1185">Reference proteome</keyword>
<proteinExistence type="predicted"/>
<accession>A0A1Y2F508</accession>
<feature type="compositionally biased region" description="Low complexity" evidence="2">
    <location>
        <begin position="561"/>
        <end position="573"/>
    </location>
</feature>
<comment type="caution">
    <text evidence="4">The sequence shown here is derived from an EMBL/GenBank/DDBJ whole genome shotgun (WGS) entry which is preliminary data.</text>
</comment>
<feature type="compositionally biased region" description="Low complexity" evidence="2">
    <location>
        <begin position="385"/>
        <end position="398"/>
    </location>
</feature>
<dbReference type="InterPro" id="IPR025261">
    <property type="entry name" value="Atos-like_cons_dom"/>
</dbReference>
<organism evidence="4 5">
    <name type="scientific">Neocallimastix californiae</name>
    <dbReference type="NCBI Taxonomy" id="1754190"/>
    <lineage>
        <taxon>Eukaryota</taxon>
        <taxon>Fungi</taxon>
        <taxon>Fungi incertae sedis</taxon>
        <taxon>Chytridiomycota</taxon>
        <taxon>Chytridiomycota incertae sedis</taxon>
        <taxon>Neocallimastigomycetes</taxon>
        <taxon>Neocallimastigales</taxon>
        <taxon>Neocallimastigaceae</taxon>
        <taxon>Neocallimastix</taxon>
    </lineage>
</organism>
<feature type="region of interest" description="Disordered" evidence="2">
    <location>
        <begin position="720"/>
        <end position="753"/>
    </location>
</feature>
<keyword evidence="1" id="KW-0175">Coiled coil</keyword>
<dbReference type="Pfam" id="PF13889">
    <property type="entry name" value="Chromosome_seg"/>
    <property type="match status" value="1"/>
</dbReference>
<feature type="compositionally biased region" description="Low complexity" evidence="2">
    <location>
        <begin position="1200"/>
        <end position="1216"/>
    </location>
</feature>
<feature type="region of interest" description="Disordered" evidence="2">
    <location>
        <begin position="1231"/>
        <end position="1262"/>
    </location>
</feature>
<dbReference type="SMART" id="SM01177">
    <property type="entry name" value="DUF4210"/>
    <property type="match status" value="1"/>
</dbReference>
<sequence>MKMKNVENDNDNGGGTKILSGSNSAQLNSSIIKILSSNSASSSPIPMMKSSSMTSVTSATTTSSLISSTVATSQIINNSESEINTKRDSNNVNNTNIMKYDDNFNITSNINKATQFSISPKHTSRSNSSTSLNEYYSSSPIPTPKSRAVTKANTIPLPSYSYNPNFNSSDSSNIYEEYINDYGFYYTEEELNTYKSVTNFICKIAQLILRSRVGLSYNHNYYTSLNEKNHTKDSINNQLNLLSNCISNLNIKSSYASSVSSIDSQAHSIPYSMSINSSYNSSFESSYRFNPNGVYTPPNTCTGNNDVYIPTPSIDNIKQLHSLLLDRVQFWKNCIPINIDIFANSNGNSSYTYGKMGNDGCRRRSKDFNNANEGDEGIYDHRNDSSYNPSTSTRTRSSSISNIYPVKAPMSSNPFATKFNNKRLLERWVVSYEPNNNQQLNNKGRNSKVDTTDLILLVQSLYSYIPDGFLLLPLFEGENSDIEFCDVGSSGFDLSAKLKVYKFTKASTTLGNLHISVVYDANINNSNPSTNMSHTISKPVSMNSSFNYNENSHYPNTTGVTSKTNTSKLNNNSPSVISLIQSKDNLLTDQCTEESNSSTSKTEEDSIKDKSNKKSDIPTDENESSTSKTNRKTVKTIGSPFPSPKTHTKVLSLTQNKYSFQPQSSHLSSSTPNLIHQLMNKQRLENKYGNSIHSLSDNNSLSSHSNLLLSGFNYKKSSINDGNKRNSSTIHQLNPINIPKNSSQSLNIEGSSHSKYLSGPQSLSLNSNKGNMDSQNNYSMELFGSLVGSYEESILSGRMSTLPSKPIKFISEIGVIGFGKCHPRLKCPQHINITFPVYFYEIPDKNDFFTTPYVGTVDIEQYLQKQNLLKRQKQEQEKKEQQQKEQGELETIVSLDTETNNNSSLEVNNKIESEELTNEAQTSTTSVPSAILLNNKPMIQRNSSTTSLNGSSSKFPGYRIPFKGQIQVIIKNPSKTAVKVFLVPYDFHDMPPGTKTFIRQKSYLKNAPNSKNSLDQKCSLRYAIHLQFISPSKKKLYLCKSLRVVFAHKAPEKDEKLYTISDGPIAPKYIPLVDNNSRNYSHNSNELNDNKIFGTDLSLKSDGKGLSAKDENGFYSSSYSSRRRSSFGSNIMMLAEMGVNLGDYSVSPVKPMVYQHSHSLQQSQHRGIGGINTKITKPLYYGGNSQVHFDDLSISKEDSYYSSDIPSSSQSTSSKYLHPNTYRYLTRNLNDKENIGDNDNDNDNDMSSKLPPKANERTKCTNFNPSSTRYSLGGLTKSIVDVHNNFYSKSSSQHISETSDFTNEEHSPESKSNETLSSSSSNSSNFKVFNYLN</sequence>
<dbReference type="OrthoDB" id="8625101at2759"/>
<evidence type="ECO:0000256" key="2">
    <source>
        <dbReference type="SAM" id="MobiDB-lite"/>
    </source>
</evidence>
<feature type="compositionally biased region" description="Basic and acidic residues" evidence="2">
    <location>
        <begin position="1303"/>
        <end position="1312"/>
    </location>
</feature>
<feature type="region of interest" description="Disordered" evidence="2">
    <location>
        <begin position="117"/>
        <end position="140"/>
    </location>
</feature>
<feature type="domain" description="Atos-like conserved" evidence="3">
    <location>
        <begin position="786"/>
        <end position="854"/>
    </location>
</feature>
<feature type="region of interest" description="Disordered" evidence="2">
    <location>
        <begin position="1200"/>
        <end position="1219"/>
    </location>
</feature>
<dbReference type="Pfam" id="PF13915">
    <property type="entry name" value="DUF4210"/>
    <property type="match status" value="1"/>
</dbReference>
<evidence type="ECO:0000259" key="3">
    <source>
        <dbReference type="SMART" id="SM01177"/>
    </source>
</evidence>
<feature type="coiled-coil region" evidence="1">
    <location>
        <begin position="859"/>
        <end position="890"/>
    </location>
</feature>
<feature type="region of interest" description="Disordered" evidence="2">
    <location>
        <begin position="547"/>
        <end position="573"/>
    </location>
</feature>
<dbReference type="PANTHER" id="PTHR13199">
    <property type="entry name" value="GH03947P"/>
    <property type="match status" value="1"/>
</dbReference>
<dbReference type="STRING" id="1754190.A0A1Y2F508"/>
<evidence type="ECO:0000313" key="4">
    <source>
        <dbReference type="EMBL" id="ORY78757.1"/>
    </source>
</evidence>
<dbReference type="Proteomes" id="UP000193920">
    <property type="component" value="Unassembled WGS sequence"/>
</dbReference>
<feature type="compositionally biased region" description="Low complexity" evidence="2">
    <location>
        <begin position="126"/>
        <end position="139"/>
    </location>
</feature>
<feature type="region of interest" description="Disordered" evidence="2">
    <location>
        <begin position="1"/>
        <end position="22"/>
    </location>
</feature>
<protein>
    <recommendedName>
        <fullName evidence="3">Atos-like conserved domain-containing protein</fullName>
    </recommendedName>
</protein>
<gene>
    <name evidence="4" type="ORF">LY90DRAFT_698269</name>
</gene>
<dbReference type="Gene3D" id="3.30.900.10">
    <property type="entry name" value="HORMA domain"/>
    <property type="match status" value="1"/>
</dbReference>
<dbReference type="InterPro" id="IPR051506">
    <property type="entry name" value="ATOS_Transcription_Regulators"/>
</dbReference>
<dbReference type="PANTHER" id="PTHR13199:SF11">
    <property type="entry name" value="PROTEIN ATOSSA"/>
    <property type="match status" value="1"/>
</dbReference>
<feature type="compositionally biased region" description="Basic and acidic residues" evidence="2">
    <location>
        <begin position="601"/>
        <end position="617"/>
    </location>
</feature>
<feature type="region of interest" description="Disordered" evidence="2">
    <location>
        <begin position="588"/>
        <end position="646"/>
    </location>
</feature>
<dbReference type="InterPro" id="IPR033473">
    <property type="entry name" value="Atos-like_C"/>
</dbReference>
<dbReference type="EMBL" id="MCOG01000016">
    <property type="protein sequence ID" value="ORY78757.1"/>
    <property type="molecule type" value="Genomic_DNA"/>
</dbReference>